<proteinExistence type="inferred from homology"/>
<dbReference type="PROSITE" id="PS51352">
    <property type="entry name" value="THIOREDOXIN_2"/>
    <property type="match status" value="1"/>
</dbReference>
<evidence type="ECO:0000259" key="7">
    <source>
        <dbReference type="PROSITE" id="PS51352"/>
    </source>
</evidence>
<dbReference type="SUPFAM" id="SSF52833">
    <property type="entry name" value="Thioredoxin-like"/>
    <property type="match status" value="1"/>
</dbReference>
<dbReference type="GO" id="GO:0015035">
    <property type="term" value="F:protein-disulfide reductase activity"/>
    <property type="evidence" value="ECO:0007669"/>
    <property type="project" value="UniProtKB-UniRule"/>
</dbReference>
<keyword evidence="5" id="KW-0676">Redox-active center</keyword>
<protein>
    <recommendedName>
        <fullName evidence="6">Thioredoxin</fullName>
    </recommendedName>
</protein>
<dbReference type="PANTHER" id="PTHR45663">
    <property type="entry name" value="GEO12009P1"/>
    <property type="match status" value="1"/>
</dbReference>
<dbReference type="Proteomes" id="UP000294508">
    <property type="component" value="Unassembled WGS sequence"/>
</dbReference>
<gene>
    <name evidence="8" type="ORF">EV652_121100</name>
</gene>
<dbReference type="FunFam" id="3.40.30.10:FF:000001">
    <property type="entry name" value="Thioredoxin"/>
    <property type="match status" value="1"/>
</dbReference>
<dbReference type="InterPro" id="IPR017937">
    <property type="entry name" value="Thioredoxin_CS"/>
</dbReference>
<dbReference type="Pfam" id="PF00085">
    <property type="entry name" value="Thioredoxin"/>
    <property type="match status" value="1"/>
</dbReference>
<evidence type="ECO:0000256" key="3">
    <source>
        <dbReference type="ARBA" id="ARBA00022982"/>
    </source>
</evidence>
<dbReference type="PANTHER" id="PTHR45663:SF11">
    <property type="entry name" value="GEO12009P1"/>
    <property type="match status" value="1"/>
</dbReference>
<comment type="caution">
    <text evidence="8">The sequence shown here is derived from an EMBL/GenBank/DDBJ whole genome shotgun (WGS) entry which is preliminary data.</text>
</comment>
<dbReference type="EMBL" id="SLWN01000021">
    <property type="protein sequence ID" value="TCO15727.1"/>
    <property type="molecule type" value="Genomic_DNA"/>
</dbReference>
<keyword evidence="4" id="KW-1015">Disulfide bond</keyword>
<evidence type="ECO:0000256" key="2">
    <source>
        <dbReference type="ARBA" id="ARBA00022448"/>
    </source>
</evidence>
<keyword evidence="9" id="KW-1185">Reference proteome</keyword>
<feature type="domain" description="Thioredoxin" evidence="7">
    <location>
        <begin position="14"/>
        <end position="143"/>
    </location>
</feature>
<dbReference type="InterPro" id="IPR013766">
    <property type="entry name" value="Thioredoxin_domain"/>
</dbReference>
<dbReference type="AlphaFoldDB" id="A0A4R2GXI5"/>
<name>A0A4R2GXI5_9ACTN</name>
<comment type="similarity">
    <text evidence="1">Belongs to the thioredoxin family.</text>
</comment>
<evidence type="ECO:0000256" key="5">
    <source>
        <dbReference type="ARBA" id="ARBA00023284"/>
    </source>
</evidence>
<sequence>MTAEPKVVTCPRCGRRNRVAPAAQGKPRRGNCKQPLPWVVDAGDDDFAEIADRSSVTVLVDLWAPWCGPCRMVSPVLEQLVAEKAGELKLVKVNADDAPAVARRCEAQAIPTLVVLRDGQVVGRQIGAAPASLLRPWLDEAVAKQEAS</sequence>
<dbReference type="NCBIfam" id="TIGR01068">
    <property type="entry name" value="thioredoxin"/>
    <property type="match status" value="1"/>
</dbReference>
<evidence type="ECO:0000313" key="8">
    <source>
        <dbReference type="EMBL" id="TCO15727.1"/>
    </source>
</evidence>
<dbReference type="InterPro" id="IPR005746">
    <property type="entry name" value="Thioredoxin"/>
</dbReference>
<dbReference type="OrthoDB" id="9790390at2"/>
<dbReference type="PRINTS" id="PR00421">
    <property type="entry name" value="THIOREDOXIN"/>
</dbReference>
<dbReference type="InterPro" id="IPR036249">
    <property type="entry name" value="Thioredoxin-like_sf"/>
</dbReference>
<dbReference type="Gene3D" id="3.40.30.10">
    <property type="entry name" value="Glutaredoxin"/>
    <property type="match status" value="1"/>
</dbReference>
<dbReference type="CDD" id="cd02947">
    <property type="entry name" value="TRX_family"/>
    <property type="match status" value="1"/>
</dbReference>
<dbReference type="GO" id="GO:0045454">
    <property type="term" value="P:cell redox homeostasis"/>
    <property type="evidence" value="ECO:0007669"/>
    <property type="project" value="TreeGrafter"/>
</dbReference>
<reference evidence="8 9" key="1">
    <citation type="journal article" date="2015" name="Stand. Genomic Sci.">
        <title>Genomic Encyclopedia of Bacterial and Archaeal Type Strains, Phase III: the genomes of soil and plant-associated and newly described type strains.</title>
        <authorList>
            <person name="Whitman W.B."/>
            <person name="Woyke T."/>
            <person name="Klenk H.P."/>
            <person name="Zhou Y."/>
            <person name="Lilburn T.G."/>
            <person name="Beck B.J."/>
            <person name="De Vos P."/>
            <person name="Vandamme P."/>
            <person name="Eisen J.A."/>
            <person name="Garrity G."/>
            <person name="Hugenholtz P."/>
            <person name="Kyrpides N.C."/>
        </authorList>
    </citation>
    <scope>NUCLEOTIDE SEQUENCE [LARGE SCALE GENOMIC DNA]</scope>
    <source>
        <strain evidence="8 9">VKM Ac-2572</strain>
    </source>
</reference>
<keyword evidence="2" id="KW-0813">Transport</keyword>
<evidence type="ECO:0000256" key="1">
    <source>
        <dbReference type="ARBA" id="ARBA00008987"/>
    </source>
</evidence>
<dbReference type="PROSITE" id="PS00194">
    <property type="entry name" value="THIOREDOXIN_1"/>
    <property type="match status" value="1"/>
</dbReference>
<dbReference type="GO" id="GO:0005829">
    <property type="term" value="C:cytosol"/>
    <property type="evidence" value="ECO:0007669"/>
    <property type="project" value="TreeGrafter"/>
</dbReference>
<evidence type="ECO:0000256" key="6">
    <source>
        <dbReference type="NCBIfam" id="TIGR01068"/>
    </source>
</evidence>
<accession>A0A4R2GXI5</accession>
<dbReference type="RefSeq" id="WP_132215690.1">
    <property type="nucleotide sequence ID" value="NZ_SLWN01000021.1"/>
</dbReference>
<keyword evidence="3" id="KW-0249">Electron transport</keyword>
<organism evidence="8 9">
    <name type="scientific">Kribbella steppae</name>
    <dbReference type="NCBI Taxonomy" id="2512223"/>
    <lineage>
        <taxon>Bacteria</taxon>
        <taxon>Bacillati</taxon>
        <taxon>Actinomycetota</taxon>
        <taxon>Actinomycetes</taxon>
        <taxon>Propionibacteriales</taxon>
        <taxon>Kribbellaceae</taxon>
        <taxon>Kribbella</taxon>
    </lineage>
</organism>
<evidence type="ECO:0000256" key="4">
    <source>
        <dbReference type="ARBA" id="ARBA00023157"/>
    </source>
</evidence>
<evidence type="ECO:0000313" key="9">
    <source>
        <dbReference type="Proteomes" id="UP000294508"/>
    </source>
</evidence>